<dbReference type="Proteomes" id="UP001226720">
    <property type="component" value="Unassembled WGS sequence"/>
</dbReference>
<protein>
    <recommendedName>
        <fullName evidence="4">DUF4021 domain-containing protein</fullName>
    </recommendedName>
</protein>
<name>A0ABU0K3W9_9BACL</name>
<dbReference type="RefSeq" id="WP_236690322.1">
    <property type="nucleotide sequence ID" value="NZ_CP119526.1"/>
</dbReference>
<comment type="caution">
    <text evidence="2">The sequence shown here is derived from an EMBL/GenBank/DDBJ whole genome shotgun (WGS) entry which is preliminary data.</text>
</comment>
<dbReference type="Pfam" id="PF13213">
    <property type="entry name" value="DUF4021"/>
    <property type="match status" value="1"/>
</dbReference>
<feature type="region of interest" description="Disordered" evidence="1">
    <location>
        <begin position="30"/>
        <end position="58"/>
    </location>
</feature>
<keyword evidence="3" id="KW-1185">Reference proteome</keyword>
<sequence>MKLNKKKFANQPTMMKKSYVNEYDLGVDQDEQAMNGEYGMLETEQEDRLPDSNPKRKQ</sequence>
<gene>
    <name evidence="2" type="ORF">QO000_003037</name>
</gene>
<dbReference type="EMBL" id="JAUSWM010000005">
    <property type="protein sequence ID" value="MDQ0484053.1"/>
    <property type="molecule type" value="Genomic_DNA"/>
</dbReference>
<reference evidence="2" key="1">
    <citation type="submission" date="2023-07" db="EMBL/GenBank/DDBJ databases">
        <title>Genomic Encyclopedia of Type Strains, Phase IV (KMG-IV): sequencing the most valuable type-strain genomes for metagenomic binning, comparative biology and taxonomic classification.</title>
        <authorList>
            <person name="Goeker M."/>
        </authorList>
    </citation>
    <scope>NUCLEOTIDE SEQUENCE [LARGE SCALE GENOMIC DNA]</scope>
    <source>
        <strain evidence="2">JSM 076093</strain>
    </source>
</reference>
<evidence type="ECO:0000313" key="3">
    <source>
        <dbReference type="Proteomes" id="UP001226720"/>
    </source>
</evidence>
<feature type="compositionally biased region" description="Basic and acidic residues" evidence="1">
    <location>
        <begin position="46"/>
        <end position="58"/>
    </location>
</feature>
<dbReference type="InterPro" id="IPR025094">
    <property type="entry name" value="DUF4021"/>
</dbReference>
<dbReference type="GeneID" id="301328360"/>
<evidence type="ECO:0000313" key="2">
    <source>
        <dbReference type="EMBL" id="MDQ0484053.1"/>
    </source>
</evidence>
<accession>A0ABU0K3W9</accession>
<evidence type="ECO:0000256" key="1">
    <source>
        <dbReference type="SAM" id="MobiDB-lite"/>
    </source>
</evidence>
<proteinExistence type="predicted"/>
<organism evidence="2 3">
    <name type="scientific">Guptibacillus hwajinpoensis</name>
    <dbReference type="NCBI Taxonomy" id="208199"/>
    <lineage>
        <taxon>Bacteria</taxon>
        <taxon>Bacillati</taxon>
        <taxon>Bacillota</taxon>
        <taxon>Bacilli</taxon>
        <taxon>Bacillales</taxon>
        <taxon>Guptibacillaceae</taxon>
        <taxon>Guptibacillus</taxon>
    </lineage>
</organism>
<evidence type="ECO:0008006" key="4">
    <source>
        <dbReference type="Google" id="ProtNLM"/>
    </source>
</evidence>